<dbReference type="VEuPathDB" id="FungiDB:PSTT_16542"/>
<keyword evidence="3" id="KW-1185">Reference proteome</keyword>
<evidence type="ECO:0008006" key="4">
    <source>
        <dbReference type="Google" id="ProtNLM"/>
    </source>
</evidence>
<gene>
    <name evidence="2" type="ORF">PSHT_01776</name>
</gene>
<protein>
    <recommendedName>
        <fullName evidence="4">Hydrophobin</fullName>
    </recommendedName>
</protein>
<dbReference type="AlphaFoldDB" id="A0A2S4WJS2"/>
<comment type="caution">
    <text evidence="2">The sequence shown here is derived from an EMBL/GenBank/DDBJ whole genome shotgun (WGS) entry which is preliminary data.</text>
</comment>
<reference evidence="2 3" key="1">
    <citation type="submission" date="2017-12" db="EMBL/GenBank/DDBJ databases">
        <title>Gene loss provides genomic basis for host adaptation in cereal stripe rust fungi.</title>
        <authorList>
            <person name="Xia C."/>
        </authorList>
    </citation>
    <scope>NUCLEOTIDE SEQUENCE [LARGE SCALE GENOMIC DNA]</scope>
    <source>
        <strain evidence="2 3">93TX-2</strain>
    </source>
</reference>
<reference evidence="3" key="2">
    <citation type="journal article" date="2018" name="BMC Genomics">
        <title>Genomic insights into host adaptation between the wheat stripe rust pathogen (Puccinia striiformis f. sp. tritici) and the barley stripe rust pathogen (Puccinia striiformis f. sp. hordei).</title>
        <authorList>
            <person name="Xia C."/>
            <person name="Wang M."/>
            <person name="Yin C."/>
            <person name="Cornejo O.E."/>
            <person name="Hulbert S.H."/>
            <person name="Chen X."/>
        </authorList>
    </citation>
    <scope>NUCLEOTIDE SEQUENCE [LARGE SCALE GENOMIC DNA]</scope>
    <source>
        <strain evidence="3">93TX-2</strain>
    </source>
</reference>
<name>A0A2S4WJS2_9BASI</name>
<keyword evidence="1" id="KW-0732">Signal</keyword>
<proteinExistence type="predicted"/>
<evidence type="ECO:0000313" key="2">
    <source>
        <dbReference type="EMBL" id="POW22035.1"/>
    </source>
</evidence>
<dbReference type="Proteomes" id="UP000238274">
    <property type="component" value="Unassembled WGS sequence"/>
</dbReference>
<evidence type="ECO:0000256" key="1">
    <source>
        <dbReference type="SAM" id="SignalP"/>
    </source>
</evidence>
<evidence type="ECO:0000313" key="3">
    <source>
        <dbReference type="Proteomes" id="UP000238274"/>
    </source>
</evidence>
<feature type="signal peptide" evidence="1">
    <location>
        <begin position="1"/>
        <end position="23"/>
    </location>
</feature>
<organism evidence="2 3">
    <name type="scientific">Puccinia striiformis</name>
    <dbReference type="NCBI Taxonomy" id="27350"/>
    <lineage>
        <taxon>Eukaryota</taxon>
        <taxon>Fungi</taxon>
        <taxon>Dikarya</taxon>
        <taxon>Basidiomycota</taxon>
        <taxon>Pucciniomycotina</taxon>
        <taxon>Pucciniomycetes</taxon>
        <taxon>Pucciniales</taxon>
        <taxon>Pucciniaceae</taxon>
        <taxon>Puccinia</taxon>
    </lineage>
</organism>
<dbReference type="EMBL" id="PKSM01000014">
    <property type="protein sequence ID" value="POW22035.1"/>
    <property type="molecule type" value="Genomic_DNA"/>
</dbReference>
<sequence length="90" mass="9458">MYSPQLLGVLLVTVSLMSTSISGAKPRLAVTCDVQAGGPARKLACRDKQASNRVPTVSVNGGCSTTDDFVCCPDNIKIEKLKKDDCTPAT</sequence>
<dbReference type="VEuPathDB" id="FungiDB:PSHT_01776"/>
<feature type="chain" id="PRO_5015547178" description="Hydrophobin" evidence="1">
    <location>
        <begin position="24"/>
        <end position="90"/>
    </location>
</feature>
<reference evidence="3" key="3">
    <citation type="journal article" date="2018" name="Mol. Plant Microbe Interact.">
        <title>Genome sequence resources for the wheat stripe rust pathogen (Puccinia striiformis f. sp. tritici) and the barley stripe rust pathogen (Puccinia striiformis f. sp. hordei).</title>
        <authorList>
            <person name="Xia C."/>
            <person name="Wang M."/>
            <person name="Yin C."/>
            <person name="Cornejo O.E."/>
            <person name="Hulbert S.H."/>
            <person name="Chen X."/>
        </authorList>
    </citation>
    <scope>NUCLEOTIDE SEQUENCE [LARGE SCALE GENOMIC DNA]</scope>
    <source>
        <strain evidence="3">93TX-2</strain>
    </source>
</reference>
<accession>A0A2S4WJS2</accession>